<accession>A0A4D6NK07</accession>
<dbReference type="AlphaFoldDB" id="A0A4D6NK07"/>
<feature type="compositionally biased region" description="Polar residues" evidence="1">
    <location>
        <begin position="123"/>
        <end position="135"/>
    </location>
</feature>
<evidence type="ECO:0000313" key="3">
    <source>
        <dbReference type="Proteomes" id="UP000501690"/>
    </source>
</evidence>
<reference evidence="2 3" key="1">
    <citation type="submission" date="2019-04" db="EMBL/GenBank/DDBJ databases">
        <title>An improved genome assembly and genetic linkage map for asparagus bean, Vigna unguiculata ssp. sesquipedialis.</title>
        <authorList>
            <person name="Xia Q."/>
            <person name="Zhang R."/>
            <person name="Dong Y."/>
        </authorList>
    </citation>
    <scope>NUCLEOTIDE SEQUENCE [LARGE SCALE GENOMIC DNA]</scope>
    <source>
        <tissue evidence="2">Leaf</tissue>
    </source>
</reference>
<proteinExistence type="predicted"/>
<protein>
    <submittedName>
        <fullName evidence="2">Uncharacterized protein</fullName>
    </submittedName>
</protein>
<dbReference type="Proteomes" id="UP000501690">
    <property type="component" value="Linkage Group LG10"/>
</dbReference>
<sequence length="146" mass="16041">MLRFAKNRCQRRLICFGYTNPKPKTHPLASGHQIREPPFLFFFPVPLSTAVPFLFSRLSLVTLSSLSLPSPSSVAATSFLLSQGLLLRSGWRCSRCREASMVAVLVRENRKFSGFGAGSSGGRNTSNESRDGSSSTMPFARFGFLS</sequence>
<gene>
    <name evidence="2" type="ORF">DEO72_LG10g3760</name>
</gene>
<keyword evidence="3" id="KW-1185">Reference proteome</keyword>
<evidence type="ECO:0000313" key="2">
    <source>
        <dbReference type="EMBL" id="QCE12515.1"/>
    </source>
</evidence>
<feature type="region of interest" description="Disordered" evidence="1">
    <location>
        <begin position="116"/>
        <end position="135"/>
    </location>
</feature>
<name>A0A4D6NK07_VIGUN</name>
<evidence type="ECO:0000256" key="1">
    <source>
        <dbReference type="SAM" id="MobiDB-lite"/>
    </source>
</evidence>
<organism evidence="2 3">
    <name type="scientific">Vigna unguiculata</name>
    <name type="common">Cowpea</name>
    <dbReference type="NCBI Taxonomy" id="3917"/>
    <lineage>
        <taxon>Eukaryota</taxon>
        <taxon>Viridiplantae</taxon>
        <taxon>Streptophyta</taxon>
        <taxon>Embryophyta</taxon>
        <taxon>Tracheophyta</taxon>
        <taxon>Spermatophyta</taxon>
        <taxon>Magnoliopsida</taxon>
        <taxon>eudicotyledons</taxon>
        <taxon>Gunneridae</taxon>
        <taxon>Pentapetalae</taxon>
        <taxon>rosids</taxon>
        <taxon>fabids</taxon>
        <taxon>Fabales</taxon>
        <taxon>Fabaceae</taxon>
        <taxon>Papilionoideae</taxon>
        <taxon>50 kb inversion clade</taxon>
        <taxon>NPAAA clade</taxon>
        <taxon>indigoferoid/millettioid clade</taxon>
        <taxon>Phaseoleae</taxon>
        <taxon>Vigna</taxon>
    </lineage>
</organism>
<dbReference type="EMBL" id="CP039354">
    <property type="protein sequence ID" value="QCE12515.1"/>
    <property type="molecule type" value="Genomic_DNA"/>
</dbReference>